<dbReference type="AlphaFoldDB" id="A0A0F9F380"/>
<reference evidence="1" key="1">
    <citation type="journal article" date="2015" name="Nature">
        <title>Complex archaea that bridge the gap between prokaryotes and eukaryotes.</title>
        <authorList>
            <person name="Spang A."/>
            <person name="Saw J.H."/>
            <person name="Jorgensen S.L."/>
            <person name="Zaremba-Niedzwiedzka K."/>
            <person name="Martijn J."/>
            <person name="Lind A.E."/>
            <person name="van Eijk R."/>
            <person name="Schleper C."/>
            <person name="Guy L."/>
            <person name="Ettema T.J."/>
        </authorList>
    </citation>
    <scope>NUCLEOTIDE SEQUENCE</scope>
</reference>
<gene>
    <name evidence="1" type="ORF">LCGC14_2080050</name>
</gene>
<protein>
    <submittedName>
        <fullName evidence="1">Uncharacterized protein</fullName>
    </submittedName>
</protein>
<organism evidence="1">
    <name type="scientific">marine sediment metagenome</name>
    <dbReference type="NCBI Taxonomy" id="412755"/>
    <lineage>
        <taxon>unclassified sequences</taxon>
        <taxon>metagenomes</taxon>
        <taxon>ecological metagenomes</taxon>
    </lineage>
</organism>
<accession>A0A0F9F380</accession>
<proteinExistence type="predicted"/>
<comment type="caution">
    <text evidence="1">The sequence shown here is derived from an EMBL/GenBank/DDBJ whole genome shotgun (WGS) entry which is preliminary data.</text>
</comment>
<evidence type="ECO:0000313" key="1">
    <source>
        <dbReference type="EMBL" id="KKL72921.1"/>
    </source>
</evidence>
<dbReference type="EMBL" id="LAZR01025120">
    <property type="protein sequence ID" value="KKL72921.1"/>
    <property type="molecule type" value="Genomic_DNA"/>
</dbReference>
<sequence>MAPNKAILSLCECYDRIRRETKEAFALMRQAFPIGSQVLWSHGLHERTAIVVEHNPYFDNLRVRGVTGKEYWVDASKLARYMAKP</sequence>
<name>A0A0F9F380_9ZZZZ</name>